<dbReference type="Pfam" id="PF02518">
    <property type="entry name" value="HATPase_c"/>
    <property type="match status" value="1"/>
</dbReference>
<dbReference type="InterPro" id="IPR001789">
    <property type="entry name" value="Sig_transdc_resp-reg_receiver"/>
</dbReference>
<feature type="transmembrane region" description="Helical" evidence="6">
    <location>
        <begin position="54"/>
        <end position="72"/>
    </location>
</feature>
<dbReference type="Pfam" id="PF00512">
    <property type="entry name" value="HisKA"/>
    <property type="match status" value="1"/>
</dbReference>
<dbReference type="PROSITE" id="PS50109">
    <property type="entry name" value="HIS_KIN"/>
    <property type="match status" value="1"/>
</dbReference>
<feature type="transmembrane region" description="Helical" evidence="6">
    <location>
        <begin position="153"/>
        <end position="182"/>
    </location>
</feature>
<dbReference type="Gene3D" id="1.10.287.130">
    <property type="match status" value="1"/>
</dbReference>
<dbReference type="EC" id="2.7.13.3" evidence="2"/>
<dbReference type="Gene3D" id="3.30.565.10">
    <property type="entry name" value="Histidine kinase-like ATPase, C-terminal domain"/>
    <property type="match status" value="1"/>
</dbReference>
<dbReference type="InterPro" id="IPR035965">
    <property type="entry name" value="PAS-like_dom_sf"/>
</dbReference>
<keyword evidence="12" id="KW-1185">Reference proteome</keyword>
<evidence type="ECO:0000256" key="3">
    <source>
        <dbReference type="ARBA" id="ARBA00022553"/>
    </source>
</evidence>
<dbReference type="InterPro" id="IPR003661">
    <property type="entry name" value="HisK_dim/P_dom"/>
</dbReference>
<evidence type="ECO:0000256" key="6">
    <source>
        <dbReference type="SAM" id="Phobius"/>
    </source>
</evidence>
<keyword evidence="6" id="KW-1133">Transmembrane helix</keyword>
<evidence type="ECO:0000313" key="11">
    <source>
        <dbReference type="EMBL" id="UZE96733.1"/>
    </source>
</evidence>
<evidence type="ECO:0000259" key="7">
    <source>
        <dbReference type="PROSITE" id="PS50109"/>
    </source>
</evidence>
<keyword evidence="3 5" id="KW-0597">Phosphoprotein</keyword>
<dbReference type="SUPFAM" id="SSF55785">
    <property type="entry name" value="PYP-like sensor domain (PAS domain)"/>
    <property type="match status" value="1"/>
</dbReference>
<dbReference type="SMART" id="SM00388">
    <property type="entry name" value="HisKA"/>
    <property type="match status" value="1"/>
</dbReference>
<dbReference type="PROSITE" id="PS50110">
    <property type="entry name" value="RESPONSE_REGULATORY"/>
    <property type="match status" value="1"/>
</dbReference>
<evidence type="ECO:0000256" key="1">
    <source>
        <dbReference type="ARBA" id="ARBA00000085"/>
    </source>
</evidence>
<dbReference type="InterPro" id="IPR000014">
    <property type="entry name" value="PAS"/>
</dbReference>
<dbReference type="PRINTS" id="PR00344">
    <property type="entry name" value="BCTRLSENSOR"/>
</dbReference>
<accession>A0ABY6N3N8</accession>
<dbReference type="SUPFAM" id="SSF52172">
    <property type="entry name" value="CheY-like"/>
    <property type="match status" value="1"/>
</dbReference>
<keyword evidence="6" id="KW-0472">Membrane</keyword>
<dbReference type="InterPro" id="IPR011006">
    <property type="entry name" value="CheY-like_superfamily"/>
</dbReference>
<dbReference type="InterPro" id="IPR036890">
    <property type="entry name" value="HATPase_C_sf"/>
</dbReference>
<name>A0ABY6N3N8_9ALTE</name>
<dbReference type="CDD" id="cd16922">
    <property type="entry name" value="HATPase_EvgS-ArcB-TorS-like"/>
    <property type="match status" value="1"/>
</dbReference>
<dbReference type="PROSITE" id="PS50113">
    <property type="entry name" value="PAC"/>
    <property type="match status" value="1"/>
</dbReference>
<evidence type="ECO:0000259" key="10">
    <source>
        <dbReference type="PROSITE" id="PS50113"/>
    </source>
</evidence>
<evidence type="ECO:0000259" key="9">
    <source>
        <dbReference type="PROSITE" id="PS50112"/>
    </source>
</evidence>
<dbReference type="SUPFAM" id="SSF47384">
    <property type="entry name" value="Homodimeric domain of signal transducing histidine kinase"/>
    <property type="match status" value="1"/>
</dbReference>
<dbReference type="InterPro" id="IPR004358">
    <property type="entry name" value="Sig_transdc_His_kin-like_C"/>
</dbReference>
<dbReference type="SMART" id="SM00387">
    <property type="entry name" value="HATPase_c"/>
    <property type="match status" value="1"/>
</dbReference>
<protein>
    <recommendedName>
        <fullName evidence="2">histidine kinase</fullName>
        <ecNumber evidence="2">2.7.13.3</ecNumber>
    </recommendedName>
</protein>
<feature type="domain" description="Response regulatory" evidence="8">
    <location>
        <begin position="590"/>
        <end position="706"/>
    </location>
</feature>
<dbReference type="NCBIfam" id="TIGR00229">
    <property type="entry name" value="sensory_box"/>
    <property type="match status" value="1"/>
</dbReference>
<gene>
    <name evidence="11" type="ORF">NKI27_02995</name>
</gene>
<dbReference type="PANTHER" id="PTHR45339">
    <property type="entry name" value="HYBRID SIGNAL TRANSDUCTION HISTIDINE KINASE J"/>
    <property type="match status" value="1"/>
</dbReference>
<dbReference type="Pfam" id="PF13426">
    <property type="entry name" value="PAS_9"/>
    <property type="match status" value="1"/>
</dbReference>
<dbReference type="RefSeq" id="WP_265048218.1">
    <property type="nucleotide sequence ID" value="NZ_CP100390.1"/>
</dbReference>
<evidence type="ECO:0000313" key="12">
    <source>
        <dbReference type="Proteomes" id="UP001163739"/>
    </source>
</evidence>
<feature type="modified residue" description="4-aspartylphosphate" evidence="5">
    <location>
        <position position="639"/>
    </location>
</feature>
<dbReference type="SMART" id="SM00091">
    <property type="entry name" value="PAS"/>
    <property type="match status" value="1"/>
</dbReference>
<comment type="catalytic activity">
    <reaction evidence="1">
        <text>ATP + protein L-histidine = ADP + protein N-phospho-L-histidine.</text>
        <dbReference type="EC" id="2.7.13.3"/>
    </reaction>
</comment>
<dbReference type="PROSITE" id="PS50112">
    <property type="entry name" value="PAS"/>
    <property type="match status" value="1"/>
</dbReference>
<dbReference type="SMART" id="SM00448">
    <property type="entry name" value="REC"/>
    <property type="match status" value="1"/>
</dbReference>
<feature type="domain" description="Histidine kinase" evidence="7">
    <location>
        <begin position="340"/>
        <end position="561"/>
    </location>
</feature>
<evidence type="ECO:0000259" key="8">
    <source>
        <dbReference type="PROSITE" id="PS50110"/>
    </source>
</evidence>
<keyword evidence="6" id="KW-0812">Transmembrane</keyword>
<feature type="domain" description="PAC" evidence="10">
    <location>
        <begin position="270"/>
        <end position="322"/>
    </location>
</feature>
<evidence type="ECO:0000256" key="4">
    <source>
        <dbReference type="ARBA" id="ARBA00023012"/>
    </source>
</evidence>
<dbReference type="EMBL" id="CP100390">
    <property type="protein sequence ID" value="UZE96733.1"/>
    <property type="molecule type" value="Genomic_DNA"/>
</dbReference>
<dbReference type="InterPro" id="IPR005467">
    <property type="entry name" value="His_kinase_dom"/>
</dbReference>
<dbReference type="Gene3D" id="3.30.450.20">
    <property type="entry name" value="PAS domain"/>
    <property type="match status" value="1"/>
</dbReference>
<proteinExistence type="predicted"/>
<dbReference type="CDD" id="cd00082">
    <property type="entry name" value="HisKA"/>
    <property type="match status" value="1"/>
</dbReference>
<evidence type="ECO:0000256" key="2">
    <source>
        <dbReference type="ARBA" id="ARBA00012438"/>
    </source>
</evidence>
<dbReference type="SUPFAM" id="SSF55874">
    <property type="entry name" value="ATPase domain of HSP90 chaperone/DNA topoisomerase II/histidine kinase"/>
    <property type="match status" value="1"/>
</dbReference>
<dbReference type="InterPro" id="IPR003594">
    <property type="entry name" value="HATPase_dom"/>
</dbReference>
<reference evidence="11" key="1">
    <citation type="submission" date="2022-06" db="EMBL/GenBank/DDBJ databases">
        <title>Alkalimarinus sp. nov., isolated from gut of a Alitta virens.</title>
        <authorList>
            <person name="Yang A.I."/>
            <person name="Shin N.-R."/>
        </authorList>
    </citation>
    <scope>NUCLEOTIDE SEQUENCE</scope>
    <source>
        <strain evidence="11">A2M4</strain>
    </source>
</reference>
<dbReference type="CDD" id="cd17546">
    <property type="entry name" value="REC_hyHK_CKI1_RcsC-like"/>
    <property type="match status" value="1"/>
</dbReference>
<feature type="transmembrane region" description="Helical" evidence="6">
    <location>
        <begin position="129"/>
        <end position="147"/>
    </location>
</feature>
<keyword evidence="11" id="KW-0547">Nucleotide-binding</keyword>
<dbReference type="InterPro" id="IPR000700">
    <property type="entry name" value="PAS-assoc_C"/>
</dbReference>
<feature type="transmembrane region" description="Helical" evidence="6">
    <location>
        <begin position="27"/>
        <end position="48"/>
    </location>
</feature>
<dbReference type="CDD" id="cd00130">
    <property type="entry name" value="PAS"/>
    <property type="match status" value="1"/>
</dbReference>
<keyword evidence="4" id="KW-0902">Two-component regulatory system</keyword>
<dbReference type="Pfam" id="PF00072">
    <property type="entry name" value="Response_reg"/>
    <property type="match status" value="1"/>
</dbReference>
<dbReference type="Gene3D" id="3.40.50.2300">
    <property type="match status" value="1"/>
</dbReference>
<sequence length="714" mass="79348">MAISIKKLIDWGVIPDIASSLKKCIRLCNASAITLGLGLVPYLFIYWHYELHRVFSTVLMLVLFNFSIPYLNKLGYIRFTRISFVMVNYSLGFLNSALLGQESFVYLYLIVGLPAAVMLFRYREYRLQAICLTSAVFFIVLDLVFNVEPLAVYLLSAEALGCIQISTVLGALSCSVVFILFFRHESDAAQRRFEQLVVSKQILNNDLDAVLFCGMDGQITFANQAAEKLYGYDQAELIGRKLESLYVTTQDSDALKPPLIEEAKSKQTNWRGEIALRKSNGCQFTALLTQFVVTDESGQSVGVAATAKDITQQKLTELALIEAKDNAEEAAKVKSNFLATMSHEIRTPLNGVIGMAQLLLEDNPKPEQIESLNILKFAGENLLALINDVLDFSKIDAGRITLETVPFCLAELIHSIKSSSKYLAFEKGIKFSVQLDDQLAQNYQGDPVRLTQILLNLTSNAIKFTKEGQVSLEVNVIKDEHDSADIEFKVSDSGIGIAKDKLEYIFEQFSQADNTITRHYGGSGLGLSITKGLLDAFGSEIQVESEEGKGTRFSFILAMQKTPEALLSRPSKYMNSRYHVQSDVGLDGLSILVAEDNPVNVMVIQKWLSKWGVEFDIAKNGQEAVQKINEKQYDLILMDIQMPVMDGFQATLAIRSLMKGAPLPIIALTATTTDEFVAEAYEVGMNDYLGKPFKPEHLKSKIKQLCYPAATPLS</sequence>
<keyword evidence="11" id="KW-0067">ATP-binding</keyword>
<feature type="domain" description="PAS" evidence="9">
    <location>
        <begin position="200"/>
        <end position="267"/>
    </location>
</feature>
<organism evidence="11 12">
    <name type="scientific">Alkalimarinus alittae</name>
    <dbReference type="NCBI Taxonomy" id="2961619"/>
    <lineage>
        <taxon>Bacteria</taxon>
        <taxon>Pseudomonadati</taxon>
        <taxon>Pseudomonadota</taxon>
        <taxon>Gammaproteobacteria</taxon>
        <taxon>Alteromonadales</taxon>
        <taxon>Alteromonadaceae</taxon>
        <taxon>Alkalimarinus</taxon>
    </lineage>
</organism>
<dbReference type="Proteomes" id="UP001163739">
    <property type="component" value="Chromosome"/>
</dbReference>
<evidence type="ECO:0000256" key="5">
    <source>
        <dbReference type="PROSITE-ProRule" id="PRU00169"/>
    </source>
</evidence>
<dbReference type="GO" id="GO:0005524">
    <property type="term" value="F:ATP binding"/>
    <property type="evidence" value="ECO:0007669"/>
    <property type="project" value="UniProtKB-KW"/>
</dbReference>
<dbReference type="PANTHER" id="PTHR45339:SF1">
    <property type="entry name" value="HYBRID SIGNAL TRANSDUCTION HISTIDINE KINASE J"/>
    <property type="match status" value="1"/>
</dbReference>
<dbReference type="InterPro" id="IPR036097">
    <property type="entry name" value="HisK_dim/P_sf"/>
</dbReference>